<dbReference type="InterPro" id="IPR029045">
    <property type="entry name" value="ClpP/crotonase-like_dom_sf"/>
</dbReference>
<comment type="subcellular location">
    <subcellularLocation>
        <location evidence="1">Mitochondrion matrix</location>
    </subcellularLocation>
</comment>
<reference evidence="18" key="1">
    <citation type="submission" date="2025-08" db="UniProtKB">
        <authorList>
            <consortium name="RefSeq"/>
        </authorList>
    </citation>
    <scope>IDENTIFICATION</scope>
</reference>
<dbReference type="GeneID" id="113501328"/>
<evidence type="ECO:0000256" key="2">
    <source>
        <dbReference type="ARBA" id="ARBA00005005"/>
    </source>
</evidence>
<evidence type="ECO:0000256" key="11">
    <source>
        <dbReference type="ARBA" id="ARBA00051293"/>
    </source>
</evidence>
<comment type="catalytic activity">
    <reaction evidence="11">
        <text>(2E)-tetradecenoyl-CoA = (3Z)-tetradecenoyl-CoA</text>
        <dbReference type="Rhea" id="RHEA:29847"/>
        <dbReference type="ChEBI" id="CHEBI:61405"/>
        <dbReference type="ChEBI" id="CHEBI:61968"/>
    </reaction>
    <physiologicalReaction direction="right-to-left" evidence="11">
        <dbReference type="Rhea" id="RHEA:29849"/>
    </physiologicalReaction>
</comment>
<evidence type="ECO:0000313" key="18">
    <source>
        <dbReference type="RefSeq" id="XP_026738252.1"/>
    </source>
</evidence>
<dbReference type="Gene3D" id="6.10.250.170">
    <property type="match status" value="1"/>
</dbReference>
<comment type="subunit">
    <text evidence="3">Homotrimer.</text>
</comment>
<evidence type="ECO:0000256" key="10">
    <source>
        <dbReference type="ARBA" id="ARBA00050938"/>
    </source>
</evidence>
<dbReference type="RefSeq" id="XP_026738252.1">
    <property type="nucleotide sequence ID" value="XM_026882451.1"/>
</dbReference>
<evidence type="ECO:0000256" key="14">
    <source>
        <dbReference type="ARBA" id="ARBA00056147"/>
    </source>
</evidence>
<dbReference type="AlphaFoldDB" id="A0A7E5WCV4"/>
<dbReference type="Proteomes" id="UP000322000">
    <property type="component" value="Chromosome 15"/>
</dbReference>
<evidence type="ECO:0000256" key="9">
    <source>
        <dbReference type="ARBA" id="ARBA00023235"/>
    </source>
</evidence>
<evidence type="ECO:0000256" key="3">
    <source>
        <dbReference type="ARBA" id="ARBA00011233"/>
    </source>
</evidence>
<dbReference type="SUPFAM" id="SSF52096">
    <property type="entry name" value="ClpP/crotonase"/>
    <property type="match status" value="1"/>
</dbReference>
<keyword evidence="9" id="KW-0413">Isomerase</keyword>
<evidence type="ECO:0000313" key="17">
    <source>
        <dbReference type="Proteomes" id="UP000322000"/>
    </source>
</evidence>
<dbReference type="InParanoid" id="A0A7E5WCV4"/>
<evidence type="ECO:0000256" key="1">
    <source>
        <dbReference type="ARBA" id="ARBA00004305"/>
    </source>
</evidence>
<organism evidence="17 18">
    <name type="scientific">Trichoplusia ni</name>
    <name type="common">Cabbage looper</name>
    <dbReference type="NCBI Taxonomy" id="7111"/>
    <lineage>
        <taxon>Eukaryota</taxon>
        <taxon>Metazoa</taxon>
        <taxon>Ecdysozoa</taxon>
        <taxon>Arthropoda</taxon>
        <taxon>Hexapoda</taxon>
        <taxon>Insecta</taxon>
        <taxon>Pterygota</taxon>
        <taxon>Neoptera</taxon>
        <taxon>Endopterygota</taxon>
        <taxon>Lepidoptera</taxon>
        <taxon>Glossata</taxon>
        <taxon>Ditrysia</taxon>
        <taxon>Noctuoidea</taxon>
        <taxon>Noctuidae</taxon>
        <taxon>Plusiinae</taxon>
        <taxon>Trichoplusia</taxon>
    </lineage>
</organism>
<dbReference type="GO" id="GO:0004165">
    <property type="term" value="F:delta(3)-delta(2)-enoyl-CoA isomerase activity"/>
    <property type="evidence" value="ECO:0007669"/>
    <property type="project" value="UniProtKB-EC"/>
</dbReference>
<dbReference type="GO" id="GO:0006635">
    <property type="term" value="P:fatty acid beta-oxidation"/>
    <property type="evidence" value="ECO:0007669"/>
    <property type="project" value="TreeGrafter"/>
</dbReference>
<evidence type="ECO:0000256" key="6">
    <source>
        <dbReference type="ARBA" id="ARBA00022990"/>
    </source>
</evidence>
<keyword evidence="4" id="KW-0276">Fatty acid metabolism</keyword>
<keyword evidence="7" id="KW-0443">Lipid metabolism</keyword>
<dbReference type="OrthoDB" id="1696280at2759"/>
<evidence type="ECO:0000256" key="15">
    <source>
        <dbReference type="ARBA" id="ARBA00068317"/>
    </source>
</evidence>
<evidence type="ECO:0000256" key="13">
    <source>
        <dbReference type="ARBA" id="ARBA00052542"/>
    </source>
</evidence>
<dbReference type="Pfam" id="PF00378">
    <property type="entry name" value="ECH_1"/>
    <property type="match status" value="1"/>
</dbReference>
<accession>A0A7E5WCV4</accession>
<evidence type="ECO:0000256" key="16">
    <source>
        <dbReference type="ARBA" id="ARBA00083575"/>
    </source>
</evidence>
<dbReference type="GO" id="GO:0005759">
    <property type="term" value="C:mitochondrial matrix"/>
    <property type="evidence" value="ECO:0007669"/>
    <property type="project" value="UniProtKB-SubCell"/>
</dbReference>
<dbReference type="FunFam" id="3.90.226.10:FF:000034">
    <property type="entry name" value="Enoyl-CoA delta isomerase 1"/>
    <property type="match status" value="1"/>
</dbReference>
<name>A0A7E5WCV4_TRINI</name>
<dbReference type="PANTHER" id="PTHR11941:SF45">
    <property type="entry name" value="ENOYL-COA DELTA ISOMERASE 1, MITOCHONDRIAL"/>
    <property type="match status" value="1"/>
</dbReference>
<protein>
    <recommendedName>
        <fullName evidence="15">Enoyl-CoA delta isomerase 1, mitochondrial</fullName>
    </recommendedName>
    <alternativeName>
        <fullName evidence="16">3,2-trans-enoyl-CoA isomerase</fullName>
    </alternativeName>
</protein>
<gene>
    <name evidence="18" type="primary">LOC113501328</name>
</gene>
<keyword evidence="17" id="KW-1185">Reference proteome</keyword>
<proteinExistence type="predicted"/>
<sequence length="283" mass="31197">MFPLRQVLSHAKRVVPGFRAMSSSGPLVDTAVDGEGIATVTMQRLPVNSLNLDLLRDLSKALDDVADKKCKAMILTSASPTVFSAGLDIMEMYKPDMKRVEEFWTTLQQVWVKLFGANFITAAAINGHAPAGGCLLSMSCEYRVMMSGKFSIGLNETALGIVAPTWFMHTMTNTIPQRQAEIALTTAKMFSVDEALKVGLIDEVASDKADAVAKCKQFVKKFDKIPALARSMTKQKIRAGPLRWMDENADQDLQEFLMFVGHPKVQKSLEMYVQALKKKSAAK</sequence>
<comment type="catalytic activity">
    <reaction evidence="10">
        <text>(3Z)-decenoyl-CoA = (2E)-decenoyl-CoA</text>
        <dbReference type="Rhea" id="RHEA:77195"/>
        <dbReference type="ChEBI" id="CHEBI:61406"/>
        <dbReference type="ChEBI" id="CHEBI:195601"/>
    </reaction>
    <physiologicalReaction direction="left-to-right" evidence="10">
        <dbReference type="Rhea" id="RHEA:77196"/>
    </physiologicalReaction>
</comment>
<keyword evidence="6" id="KW-0007">Acetylation</keyword>
<comment type="function">
    <text evidence="14">Key enzyme of fatty acid beta-oxidation. Able to isomerize both 3-cis (3Z) and 3-trans (3E) double bonds into the 2-trans (2E) form in a range of enoyl-CoA species, with a preference for (3Z)-enoyl-CoAs over (3E)-enoyl-CoAs. The catalytic efficiency of this enzyme is not affected by the fatty acyl chain length.</text>
</comment>
<dbReference type="KEGG" id="tnl:113501328"/>
<dbReference type="Gene3D" id="3.90.226.10">
    <property type="entry name" value="2-enoyl-CoA Hydratase, Chain A, domain 1"/>
    <property type="match status" value="1"/>
</dbReference>
<evidence type="ECO:0000256" key="8">
    <source>
        <dbReference type="ARBA" id="ARBA00023128"/>
    </source>
</evidence>
<dbReference type="CDD" id="cd06558">
    <property type="entry name" value="crotonase-like"/>
    <property type="match status" value="1"/>
</dbReference>
<dbReference type="FunCoup" id="A0A7E5WCV4">
    <property type="interactions" value="1297"/>
</dbReference>
<evidence type="ECO:0000256" key="12">
    <source>
        <dbReference type="ARBA" id="ARBA00052376"/>
    </source>
</evidence>
<comment type="pathway">
    <text evidence="2">Lipid metabolism; fatty acid beta-oxidation.</text>
</comment>
<dbReference type="InterPro" id="IPR001753">
    <property type="entry name" value="Enoyl-CoA_hydra/iso"/>
</dbReference>
<dbReference type="PANTHER" id="PTHR11941">
    <property type="entry name" value="ENOYL-COA HYDRATASE-RELATED"/>
    <property type="match status" value="1"/>
</dbReference>
<evidence type="ECO:0000256" key="4">
    <source>
        <dbReference type="ARBA" id="ARBA00022832"/>
    </source>
</evidence>
<evidence type="ECO:0000256" key="5">
    <source>
        <dbReference type="ARBA" id="ARBA00022946"/>
    </source>
</evidence>
<comment type="catalytic activity">
    <reaction evidence="12">
        <text>(3Z)-dodecenoyl-CoA = (2E)-dodecenoyl-CoA</text>
        <dbReference type="Rhea" id="RHEA:23716"/>
        <dbReference type="ChEBI" id="CHEBI:57330"/>
        <dbReference type="ChEBI" id="CHEBI:58543"/>
        <dbReference type="EC" id="5.3.3.8"/>
    </reaction>
    <physiologicalReaction direction="left-to-right" evidence="12">
        <dbReference type="Rhea" id="RHEA:23717"/>
    </physiologicalReaction>
</comment>
<comment type="catalytic activity">
    <reaction evidence="13">
        <text>(3Z)-octenoyl-CoA = (2E)-octenoyl-CoA</text>
        <dbReference type="Rhea" id="RHEA:46044"/>
        <dbReference type="ChEBI" id="CHEBI:62242"/>
        <dbReference type="ChEBI" id="CHEBI:85640"/>
    </reaction>
    <physiologicalReaction direction="left-to-right" evidence="13">
        <dbReference type="Rhea" id="RHEA:46045"/>
    </physiologicalReaction>
</comment>
<evidence type="ECO:0000256" key="7">
    <source>
        <dbReference type="ARBA" id="ARBA00023098"/>
    </source>
</evidence>
<keyword evidence="8" id="KW-0496">Mitochondrion</keyword>
<keyword evidence="5" id="KW-0809">Transit peptide</keyword>